<keyword evidence="3" id="KW-0808">Transferase</keyword>
<dbReference type="PANTHER" id="PTHR43777">
    <property type="entry name" value="MOLYBDENUM COFACTOR CYTIDYLYLTRANSFERASE"/>
    <property type="match status" value="1"/>
</dbReference>
<organism evidence="3 4">
    <name type="scientific">Marinisporobacter balticus</name>
    <dbReference type="NCBI Taxonomy" id="2018667"/>
    <lineage>
        <taxon>Bacteria</taxon>
        <taxon>Bacillati</taxon>
        <taxon>Bacillota</taxon>
        <taxon>Clostridia</taxon>
        <taxon>Peptostreptococcales</taxon>
        <taxon>Thermotaleaceae</taxon>
        <taxon>Marinisporobacter</taxon>
    </lineage>
</organism>
<dbReference type="GO" id="GO:0016779">
    <property type="term" value="F:nucleotidyltransferase activity"/>
    <property type="evidence" value="ECO:0007669"/>
    <property type="project" value="UniProtKB-KW"/>
</dbReference>
<evidence type="ECO:0000259" key="2">
    <source>
        <dbReference type="Pfam" id="PF12804"/>
    </source>
</evidence>
<dbReference type="Proteomes" id="UP000294919">
    <property type="component" value="Unassembled WGS sequence"/>
</dbReference>
<sequence>MKKNRIAAIIIAAGYSSRMNSFKPLLKFENGTAIERLVDTYRRFGIEDIYVVVGHRGKEIIEKLKGFEVTFVLNESYPQGMFSSIKKGIMELDKDIDAFFMQPVDIPLIKIQTLERLKNSYARCDKGVFYPIFSEKKGHPPLIDCKYKDRILNSNSDGGLKRVLEVFQEDSLCVPVFDKAILMDMDKKEDYEKLSAYDQQNAPTKEECLEIMVQYHVPDPIIKHCEVVESVACIIYNEVNSCGIYLNEHALFAAARLHDIARKEKNHALLGANMIKSIGYDFVGDIIASHMDIKICEEGPITEKEILYLADKLVKEENICEMDERFGQALQDNRDNPKAIEKINERWLAAKAIIKKIERINGKGFMYE</sequence>
<dbReference type="AlphaFoldDB" id="A0A4R2KHJ0"/>
<dbReference type="InterPro" id="IPR006674">
    <property type="entry name" value="HD_domain"/>
</dbReference>
<evidence type="ECO:0000259" key="1">
    <source>
        <dbReference type="Pfam" id="PF01966"/>
    </source>
</evidence>
<feature type="domain" description="MobA-like NTP transferase" evidence="2">
    <location>
        <begin position="8"/>
        <end position="165"/>
    </location>
</feature>
<keyword evidence="4" id="KW-1185">Reference proteome</keyword>
<dbReference type="Gene3D" id="1.10.3210.10">
    <property type="entry name" value="Hypothetical protein af1432"/>
    <property type="match status" value="1"/>
</dbReference>
<keyword evidence="3" id="KW-0548">Nucleotidyltransferase</keyword>
<proteinExistence type="predicted"/>
<protein>
    <submittedName>
        <fullName evidence="3">Metal dependent phosphohydrolase /molybdenum cofactor cytidylyltransferase</fullName>
    </submittedName>
</protein>
<dbReference type="GO" id="GO:0016787">
    <property type="term" value="F:hydrolase activity"/>
    <property type="evidence" value="ECO:0007669"/>
    <property type="project" value="UniProtKB-KW"/>
</dbReference>
<dbReference type="PANTHER" id="PTHR43777:SF1">
    <property type="entry name" value="MOLYBDENUM COFACTOR CYTIDYLYLTRANSFERASE"/>
    <property type="match status" value="1"/>
</dbReference>
<accession>A0A4R2KHJ0</accession>
<comment type="caution">
    <text evidence="3">The sequence shown here is derived from an EMBL/GenBank/DDBJ whole genome shotgun (WGS) entry which is preliminary data.</text>
</comment>
<name>A0A4R2KHJ0_9FIRM</name>
<dbReference type="Pfam" id="PF12804">
    <property type="entry name" value="NTP_transf_3"/>
    <property type="match status" value="1"/>
</dbReference>
<dbReference type="RefSeq" id="WP_132246455.1">
    <property type="nucleotide sequence ID" value="NZ_SLWV01000020.1"/>
</dbReference>
<dbReference type="Pfam" id="PF01966">
    <property type="entry name" value="HD"/>
    <property type="match status" value="1"/>
</dbReference>
<feature type="domain" description="HD" evidence="1">
    <location>
        <begin position="222"/>
        <end position="313"/>
    </location>
</feature>
<dbReference type="Gene3D" id="3.90.550.10">
    <property type="entry name" value="Spore Coat Polysaccharide Biosynthesis Protein SpsA, Chain A"/>
    <property type="match status" value="1"/>
</dbReference>
<dbReference type="CDD" id="cd04182">
    <property type="entry name" value="GT_2_like_f"/>
    <property type="match status" value="1"/>
</dbReference>
<dbReference type="OrthoDB" id="285216at2"/>
<dbReference type="InterPro" id="IPR054703">
    <property type="entry name" value="Mop-rel"/>
</dbReference>
<dbReference type="InterPro" id="IPR025877">
    <property type="entry name" value="MobA-like_NTP_Trfase"/>
</dbReference>
<evidence type="ECO:0000313" key="3">
    <source>
        <dbReference type="EMBL" id="TCO71827.1"/>
    </source>
</evidence>
<dbReference type="EMBL" id="SLWV01000020">
    <property type="protein sequence ID" value="TCO71827.1"/>
    <property type="molecule type" value="Genomic_DNA"/>
</dbReference>
<dbReference type="NCBIfam" id="NF045665">
    <property type="entry name" value="NTPtran_DVU1551"/>
    <property type="match status" value="1"/>
</dbReference>
<reference evidence="3 4" key="1">
    <citation type="submission" date="2019-03" db="EMBL/GenBank/DDBJ databases">
        <title>Genomic Encyclopedia of Type Strains, Phase IV (KMG-IV): sequencing the most valuable type-strain genomes for metagenomic binning, comparative biology and taxonomic classification.</title>
        <authorList>
            <person name="Goeker M."/>
        </authorList>
    </citation>
    <scope>NUCLEOTIDE SEQUENCE [LARGE SCALE GENOMIC DNA]</scope>
    <source>
        <strain evidence="3 4">DSM 102940</strain>
    </source>
</reference>
<keyword evidence="3" id="KW-0378">Hydrolase</keyword>
<evidence type="ECO:0000313" key="4">
    <source>
        <dbReference type="Proteomes" id="UP000294919"/>
    </source>
</evidence>
<dbReference type="InterPro" id="IPR029044">
    <property type="entry name" value="Nucleotide-diphossugar_trans"/>
</dbReference>
<dbReference type="SUPFAM" id="SSF53448">
    <property type="entry name" value="Nucleotide-diphospho-sugar transferases"/>
    <property type="match status" value="1"/>
</dbReference>
<gene>
    <name evidence="3" type="ORF">EV214_12047</name>
</gene>
<dbReference type="SUPFAM" id="SSF109604">
    <property type="entry name" value="HD-domain/PDEase-like"/>
    <property type="match status" value="1"/>
</dbReference>